<evidence type="ECO:0000256" key="18">
    <source>
        <dbReference type="PIRSR" id="PIRSR001155-2"/>
    </source>
</evidence>
<keyword evidence="10" id="KW-0378">Hydrolase</keyword>
<name>A0AAE0VA51_9TELE</name>
<dbReference type="PANTHER" id="PTHR24255:SF29">
    <property type="entry name" value="COMPLEMENT COMPONENT 1, S SUBCOMPONENT"/>
    <property type="match status" value="1"/>
</dbReference>
<feature type="disulfide bond" evidence="18">
    <location>
        <begin position="71"/>
        <end position="84"/>
    </location>
</feature>
<feature type="disulfide bond" evidence="18">
    <location>
        <begin position="216"/>
        <end position="260"/>
    </location>
</feature>
<dbReference type="Gene3D" id="2.60.120.290">
    <property type="entry name" value="Spermadhesin, CUB domain"/>
    <property type="match status" value="2"/>
</dbReference>
<feature type="binding site" evidence="20">
    <location>
        <position position="42"/>
    </location>
    <ligand>
        <name>Ca(2+)</name>
        <dbReference type="ChEBI" id="CHEBI:29108"/>
        <label>1</label>
    </ligand>
</feature>
<dbReference type="PIRSF" id="PIRSF001155">
    <property type="entry name" value="C1r_C1s_MASP"/>
    <property type="match status" value="1"/>
</dbReference>
<feature type="domain" description="Sushi" evidence="25">
    <location>
        <begin position="214"/>
        <end position="274"/>
    </location>
</feature>
<feature type="domain" description="Peptidase S1" evidence="23">
    <location>
        <begin position="355"/>
        <end position="584"/>
    </location>
</feature>
<dbReference type="Gene3D" id="2.10.25.10">
    <property type="entry name" value="Laminin"/>
    <property type="match status" value="1"/>
</dbReference>
<dbReference type="GO" id="GO:0006958">
    <property type="term" value="P:complement activation, classical pathway"/>
    <property type="evidence" value="ECO:0007669"/>
    <property type="project" value="UniProtKB-KW"/>
</dbReference>
<reference evidence="26" key="1">
    <citation type="submission" date="2023-06" db="EMBL/GenBank/DDBJ databases">
        <title>Male Hemibagrus guttatus genome.</title>
        <authorList>
            <person name="Bian C."/>
        </authorList>
    </citation>
    <scope>NUCLEOTIDE SEQUENCE</scope>
    <source>
        <strain evidence="26">Male_cb2023</strain>
        <tissue evidence="26">Muscle</tissue>
    </source>
</reference>
<dbReference type="PROSITE" id="PS00135">
    <property type="entry name" value="TRYPSIN_SER"/>
    <property type="match status" value="1"/>
</dbReference>
<accession>A0AAE0VA51</accession>
<dbReference type="InterPro" id="IPR043504">
    <property type="entry name" value="Peptidase_S1_PA_chymotrypsin"/>
</dbReference>
<evidence type="ECO:0000256" key="11">
    <source>
        <dbReference type="ARBA" id="ARBA00022825"/>
    </source>
</evidence>
<dbReference type="SUPFAM" id="SSF49854">
    <property type="entry name" value="Spermadhesin, CUB domain"/>
    <property type="match status" value="1"/>
</dbReference>
<feature type="binding site" evidence="20">
    <location>
        <position position="196"/>
    </location>
    <ligand>
        <name>Ca(2+)</name>
        <dbReference type="ChEBI" id="CHEBI:29108"/>
        <label>3</label>
    </ligand>
</feature>
<dbReference type="Gene3D" id="2.10.70.10">
    <property type="entry name" value="Complement Module, domain 1"/>
    <property type="match status" value="2"/>
</dbReference>
<dbReference type="PROSITE" id="PS01180">
    <property type="entry name" value="CUB"/>
    <property type="match status" value="2"/>
</dbReference>
<comment type="caution">
    <text evidence="26">The sequence shown here is derived from an EMBL/GenBank/DDBJ whole genome shotgun (WGS) entry which is preliminary data.</text>
</comment>
<dbReference type="InterPro" id="IPR001881">
    <property type="entry name" value="EGF-like_Ca-bd_dom"/>
</dbReference>
<feature type="disulfide bond" evidence="18">
    <location>
        <begin position="277"/>
        <end position="319"/>
    </location>
</feature>
<evidence type="ECO:0000256" key="14">
    <source>
        <dbReference type="ARBA" id="ARBA00023157"/>
    </source>
</evidence>
<dbReference type="CDD" id="cd00033">
    <property type="entry name" value="CCP"/>
    <property type="match status" value="2"/>
</dbReference>
<dbReference type="SUPFAM" id="SSF57196">
    <property type="entry name" value="EGF/Laminin"/>
    <property type="match status" value="1"/>
</dbReference>
<keyword evidence="9" id="KW-0677">Repeat</keyword>
<dbReference type="SUPFAM" id="SSF57535">
    <property type="entry name" value="Complement control module/SCR domain"/>
    <property type="match status" value="2"/>
</dbReference>
<dbReference type="InterPro" id="IPR000859">
    <property type="entry name" value="CUB_dom"/>
</dbReference>
<gene>
    <name evidence="26" type="ORF">QTP70_017431</name>
</gene>
<dbReference type="GO" id="GO:0072562">
    <property type="term" value="C:blood microparticle"/>
    <property type="evidence" value="ECO:0007669"/>
    <property type="project" value="TreeGrafter"/>
</dbReference>
<feature type="domain" description="CUB" evidence="22">
    <location>
        <begin position="99"/>
        <end position="211"/>
    </location>
</feature>
<evidence type="ECO:0000256" key="13">
    <source>
        <dbReference type="ARBA" id="ARBA00022875"/>
    </source>
</evidence>
<dbReference type="PROSITE" id="PS01187">
    <property type="entry name" value="EGF_CA"/>
    <property type="match status" value="1"/>
</dbReference>
<feature type="disulfide bond" evidence="18">
    <location>
        <begin position="86"/>
        <end position="99"/>
    </location>
</feature>
<dbReference type="Pfam" id="PF00089">
    <property type="entry name" value="Trypsin"/>
    <property type="match status" value="1"/>
</dbReference>
<organism evidence="26 27">
    <name type="scientific">Hemibagrus guttatus</name>
    <dbReference type="NCBI Taxonomy" id="175788"/>
    <lineage>
        <taxon>Eukaryota</taxon>
        <taxon>Metazoa</taxon>
        <taxon>Chordata</taxon>
        <taxon>Craniata</taxon>
        <taxon>Vertebrata</taxon>
        <taxon>Euteleostomi</taxon>
        <taxon>Actinopterygii</taxon>
        <taxon>Neopterygii</taxon>
        <taxon>Teleostei</taxon>
        <taxon>Ostariophysi</taxon>
        <taxon>Siluriformes</taxon>
        <taxon>Bagridae</taxon>
        <taxon>Hemibagrus</taxon>
    </lineage>
</organism>
<dbReference type="FunFam" id="2.40.10.10:FF:000054">
    <property type="entry name" value="Complement C1r subcomponent"/>
    <property type="match status" value="1"/>
</dbReference>
<dbReference type="Pfam" id="PF07645">
    <property type="entry name" value="EGF_CA"/>
    <property type="match status" value="1"/>
</dbReference>
<dbReference type="PANTHER" id="PTHR24255">
    <property type="entry name" value="COMPLEMENT COMPONENT 1, S SUBCOMPONENT-RELATED"/>
    <property type="match status" value="1"/>
</dbReference>
<dbReference type="PROSITE" id="PS50240">
    <property type="entry name" value="TRYPSIN_DOM"/>
    <property type="match status" value="1"/>
</dbReference>
<comment type="PTM">
    <text evidence="19">The iron and 2-oxoglutarate dependent 3-hydroxylation of aspartate and asparagine is (R) stereospecific within EGF domains.</text>
</comment>
<evidence type="ECO:0000259" key="22">
    <source>
        <dbReference type="PROSITE" id="PS01180"/>
    </source>
</evidence>
<dbReference type="CDD" id="cd00054">
    <property type="entry name" value="EGF_CA"/>
    <property type="match status" value="1"/>
</dbReference>
<dbReference type="CDD" id="cd00041">
    <property type="entry name" value="CUB"/>
    <property type="match status" value="1"/>
</dbReference>
<feature type="active site" description="Charge relay system" evidence="17">
    <location>
        <position position="392"/>
    </location>
</feature>
<evidence type="ECO:0000256" key="19">
    <source>
        <dbReference type="PIRSR" id="PIRSR001155-3"/>
    </source>
</evidence>
<dbReference type="SMART" id="SM00179">
    <property type="entry name" value="EGF_CA"/>
    <property type="match status" value="1"/>
</dbReference>
<dbReference type="GO" id="GO:0005509">
    <property type="term" value="F:calcium ion binding"/>
    <property type="evidence" value="ECO:0007669"/>
    <property type="project" value="InterPro"/>
</dbReference>
<keyword evidence="4" id="KW-0399">Innate immunity</keyword>
<keyword evidence="15" id="KW-0325">Glycoprotein</keyword>
<dbReference type="InterPro" id="IPR035914">
    <property type="entry name" value="Sperma_CUB_dom_sf"/>
</dbReference>
<feature type="binding site" evidence="20">
    <location>
        <position position="78"/>
    </location>
    <ligand>
        <name>Ca(2+)</name>
        <dbReference type="ChEBI" id="CHEBI:29108"/>
        <label>2</label>
    </ligand>
</feature>
<feature type="binding site" evidence="20">
    <location>
        <position position="159"/>
    </location>
    <ligand>
        <name>Ca(2+)</name>
        <dbReference type="ChEBI" id="CHEBI:29108"/>
        <label>3</label>
    </ligand>
</feature>
<feature type="binding site" evidence="20">
    <location>
        <position position="63"/>
    </location>
    <ligand>
        <name>Ca(2+)</name>
        <dbReference type="ChEBI" id="CHEBI:29108"/>
        <label>2</label>
    </ligand>
</feature>
<dbReference type="SMART" id="SM00042">
    <property type="entry name" value="CUB"/>
    <property type="match status" value="1"/>
</dbReference>
<comment type="subcellular location">
    <subcellularLocation>
        <location evidence="1">Secreted</location>
    </subcellularLocation>
</comment>
<feature type="binding site" evidence="20">
    <location>
        <position position="151"/>
    </location>
    <ligand>
        <name>Ca(2+)</name>
        <dbReference type="ChEBI" id="CHEBI:29108"/>
        <label>3</label>
    </ligand>
</feature>
<feature type="modified residue" description="(3R)-3-hydroxyasparagine" evidence="19">
    <location>
        <position position="77"/>
    </location>
</feature>
<feature type="active site" description="Charge relay system" evidence="17">
    <location>
        <position position="436"/>
    </location>
</feature>
<evidence type="ECO:0000256" key="1">
    <source>
        <dbReference type="ARBA" id="ARBA00004613"/>
    </source>
</evidence>
<feature type="disulfide bond" evidence="18">
    <location>
        <begin position="157"/>
        <end position="174"/>
    </location>
</feature>
<feature type="binding site" evidence="20">
    <location>
        <position position="61"/>
    </location>
    <ligand>
        <name>Ca(2+)</name>
        <dbReference type="ChEBI" id="CHEBI:29108"/>
        <label>2</label>
    </ligand>
</feature>
<dbReference type="InterPro" id="IPR007110">
    <property type="entry name" value="Ig-like_dom"/>
</dbReference>
<keyword evidence="8" id="KW-0732">Signal</keyword>
<feature type="non-terminal residue" evidence="26">
    <location>
        <position position="1"/>
    </location>
</feature>
<dbReference type="AlphaFoldDB" id="A0AAE0VA51"/>
<dbReference type="InterPro" id="IPR000742">
    <property type="entry name" value="EGF"/>
</dbReference>
<feature type="disulfide bond" description="Interchain (between heavy and light chains)" evidence="18">
    <location>
        <begin position="344"/>
        <end position="456"/>
    </location>
</feature>
<keyword evidence="14 18" id="KW-1015">Disulfide bond</keyword>
<feature type="disulfide bond" evidence="18">
    <location>
        <begin position="103"/>
        <end position="128"/>
    </location>
</feature>
<feature type="binding site" evidence="20">
    <location>
        <position position="44"/>
    </location>
    <ligand>
        <name>Ca(2+)</name>
        <dbReference type="ChEBI" id="CHEBI:29108"/>
        <label>1</label>
    </ligand>
</feature>
<dbReference type="PROSITE" id="PS50835">
    <property type="entry name" value="IG_LIKE"/>
    <property type="match status" value="1"/>
</dbReference>
<feature type="disulfide bond" evidence="18">
    <location>
        <begin position="64"/>
        <end position="75"/>
    </location>
</feature>
<keyword evidence="12" id="KW-0391">Immunity</keyword>
<dbReference type="Pfam" id="PF00084">
    <property type="entry name" value="Sushi"/>
    <property type="match status" value="2"/>
</dbReference>
<dbReference type="PROSITE" id="PS00010">
    <property type="entry name" value="ASX_HYDROXYL"/>
    <property type="match status" value="1"/>
</dbReference>
<evidence type="ECO:0000256" key="15">
    <source>
        <dbReference type="ARBA" id="ARBA00023180"/>
    </source>
</evidence>
<evidence type="ECO:0000256" key="10">
    <source>
        <dbReference type="ARBA" id="ARBA00022801"/>
    </source>
</evidence>
<evidence type="ECO:0000256" key="4">
    <source>
        <dbReference type="ARBA" id="ARBA00022588"/>
    </source>
</evidence>
<evidence type="ECO:0000256" key="16">
    <source>
        <dbReference type="ARBA" id="ARBA00023278"/>
    </source>
</evidence>
<evidence type="ECO:0000256" key="9">
    <source>
        <dbReference type="ARBA" id="ARBA00022737"/>
    </source>
</evidence>
<dbReference type="SMART" id="SM00032">
    <property type="entry name" value="CCP"/>
    <property type="match status" value="2"/>
</dbReference>
<sequence>ISDSDSQLAKLCGRKTLEELQSDALSLRSPAGGCLSITFQSDYSNTERHTGFKLFYTTQDVDECWENSVTCSHFCHNYIGGYSCTCKPGYYLGADQHQCHADCTEQRHGPGVLTSPGSPGPYFENAKCSFRLSVDEGFQLMLRFIGVFDVESRNGKCVDFVKVKTPTETFGPFCGKDRPADILTNSQHAEVIFHSDLEGTNQGFTLDMSSWSRTECSGKVTANSVVFPEKNLYSVGEVVRVRCETGRALDDGTDTFVARCQLNGEWSPKSRCEWVDCGTPDLPELMELTEDDPETTYKHSISVKCQEFYKLEGKASFTCEATGEWVADNGEILSESPPQCVPVCGITKNSAAGRIFGGKRAILGEIPWQLLVKHPRGGASLINDRWAITAAHVVENQRSLTFVGGMIDSKDRNVVEMETEMIIIHPDYVKETFDNDIALVKMSSRVPLSRNLLPVCLPENKTNGPVLEGMQGTVSGFGATGKREIAQFLQYGHVKEYTGVCFDTERTVTENMFCAGDPDQGVDSCKGDSGGPLYIPMLGFGTTDKPYRLKGIVSWGPTECGNKFNKGYYTKVENYLNWIRDTMKNDQNKN</sequence>
<dbReference type="Proteomes" id="UP001274896">
    <property type="component" value="Unassembled WGS sequence"/>
</dbReference>
<dbReference type="Pfam" id="PF00431">
    <property type="entry name" value="CUB"/>
    <property type="match status" value="1"/>
</dbReference>
<dbReference type="InterPro" id="IPR000436">
    <property type="entry name" value="Sushi_SCR_CCP_dom"/>
</dbReference>
<evidence type="ECO:0000313" key="27">
    <source>
        <dbReference type="Proteomes" id="UP001274896"/>
    </source>
</evidence>
<keyword evidence="13" id="KW-0180">Complement pathway</keyword>
<evidence type="ECO:0000259" key="24">
    <source>
        <dbReference type="PROSITE" id="PS50835"/>
    </source>
</evidence>
<feature type="disulfide bond" evidence="18">
    <location>
        <begin position="243"/>
        <end position="272"/>
    </location>
</feature>
<evidence type="ECO:0000256" key="3">
    <source>
        <dbReference type="ARBA" id="ARBA00022536"/>
    </source>
</evidence>
<evidence type="ECO:0000256" key="7">
    <source>
        <dbReference type="ARBA" id="ARBA00022723"/>
    </source>
</evidence>
<dbReference type="InterPro" id="IPR035976">
    <property type="entry name" value="Sushi/SCR/CCP_sf"/>
</dbReference>
<evidence type="ECO:0000256" key="8">
    <source>
        <dbReference type="ARBA" id="ARBA00022729"/>
    </source>
</evidence>
<keyword evidence="27" id="KW-1185">Reference proteome</keyword>
<evidence type="ECO:0000256" key="12">
    <source>
        <dbReference type="ARBA" id="ARBA00022859"/>
    </source>
</evidence>
<dbReference type="GO" id="GO:0004252">
    <property type="term" value="F:serine-type endopeptidase activity"/>
    <property type="evidence" value="ECO:0007669"/>
    <property type="project" value="InterPro"/>
</dbReference>
<dbReference type="InterPro" id="IPR024175">
    <property type="entry name" value="Pept_S1A_C1r/C1S/mannan-bd"/>
</dbReference>
<evidence type="ECO:0000313" key="26">
    <source>
        <dbReference type="EMBL" id="KAK3551446.1"/>
    </source>
</evidence>
<feature type="disulfide bond" evidence="18">
    <location>
        <begin position="525"/>
        <end position="560"/>
    </location>
</feature>
<feature type="domain" description="Ig-like" evidence="24">
    <location>
        <begin position="228"/>
        <end position="334"/>
    </location>
</feature>
<evidence type="ECO:0000256" key="17">
    <source>
        <dbReference type="PIRSR" id="PIRSR001155-1"/>
    </source>
</evidence>
<keyword evidence="16 19" id="KW-0379">Hydroxylation</keyword>
<feature type="disulfide bond" evidence="18">
    <location>
        <begin position="305"/>
        <end position="340"/>
    </location>
</feature>
<dbReference type="InterPro" id="IPR001254">
    <property type="entry name" value="Trypsin_dom"/>
</dbReference>
<dbReference type="InterPro" id="IPR049883">
    <property type="entry name" value="NOTCH1_EGF-like"/>
</dbReference>
<evidence type="ECO:0000256" key="5">
    <source>
        <dbReference type="ARBA" id="ARBA00022659"/>
    </source>
</evidence>
<keyword evidence="11" id="KW-0720">Serine protease</keyword>
<evidence type="ECO:0000256" key="20">
    <source>
        <dbReference type="PIRSR" id="PIRSR001155-4"/>
    </source>
</evidence>
<dbReference type="GO" id="GO:0045087">
    <property type="term" value="P:innate immune response"/>
    <property type="evidence" value="ECO:0007669"/>
    <property type="project" value="UniProtKB-KW"/>
</dbReference>
<comment type="caution">
    <text evidence="21">Lacks conserved residue(s) required for the propagation of feature annotation.</text>
</comment>
<dbReference type="EMBL" id="JAUCMX010000003">
    <property type="protein sequence ID" value="KAK3551446.1"/>
    <property type="molecule type" value="Genomic_DNA"/>
</dbReference>
<feature type="active site" description="Charge relay system" evidence="17">
    <location>
        <position position="529"/>
    </location>
</feature>
<dbReference type="FunFam" id="2.10.25.10:FF:000059">
    <property type="entry name" value="Mannan-binding lectin serine protease 1"/>
    <property type="match status" value="1"/>
</dbReference>
<feature type="domain" description="CUB" evidence="22">
    <location>
        <begin position="1"/>
        <end position="59"/>
    </location>
</feature>
<dbReference type="InterPro" id="IPR000152">
    <property type="entry name" value="EGF-type_Asp/Asn_hydroxyl_site"/>
</dbReference>
<keyword evidence="2" id="KW-0964">Secreted</keyword>
<evidence type="ECO:0000259" key="23">
    <source>
        <dbReference type="PROSITE" id="PS50240"/>
    </source>
</evidence>
<dbReference type="InterPro" id="IPR001314">
    <property type="entry name" value="Peptidase_S1A"/>
</dbReference>
<feature type="binding site" evidence="20">
    <location>
        <position position="77"/>
    </location>
    <ligand>
        <name>Ca(2+)</name>
        <dbReference type="ChEBI" id="CHEBI:29108"/>
        <label>2</label>
    </ligand>
</feature>
<dbReference type="PRINTS" id="PR00722">
    <property type="entry name" value="CHYMOTRYPSIN"/>
</dbReference>
<keyword evidence="5 21" id="KW-0768">Sushi</keyword>
<feature type="domain" description="Sushi" evidence="25">
    <location>
        <begin position="275"/>
        <end position="342"/>
    </location>
</feature>
<dbReference type="Gene3D" id="2.40.10.10">
    <property type="entry name" value="Trypsin-like serine proteases"/>
    <property type="match status" value="1"/>
</dbReference>
<feature type="binding site" evidence="20">
    <location>
        <position position="81"/>
    </location>
    <ligand>
        <name>Ca(2+)</name>
        <dbReference type="ChEBI" id="CHEBI:29108"/>
        <label>2</label>
    </ligand>
</feature>
<dbReference type="SUPFAM" id="SSF50494">
    <property type="entry name" value="Trypsin-like serine proteases"/>
    <property type="match status" value="1"/>
</dbReference>
<dbReference type="CDD" id="cd00190">
    <property type="entry name" value="Tryp_SPc"/>
    <property type="match status" value="1"/>
</dbReference>
<protein>
    <submittedName>
        <fullName evidence="26">Uncharacterized protein</fullName>
    </submittedName>
</protein>
<evidence type="ECO:0000259" key="25">
    <source>
        <dbReference type="PROSITE" id="PS50923"/>
    </source>
</evidence>
<dbReference type="PROSITE" id="PS50923">
    <property type="entry name" value="SUSHI"/>
    <property type="match status" value="2"/>
</dbReference>
<keyword evidence="7 20" id="KW-0479">Metal-binding</keyword>
<dbReference type="PROSITE" id="PS01186">
    <property type="entry name" value="EGF_2"/>
    <property type="match status" value="1"/>
</dbReference>
<feature type="binding site" evidence="20">
    <location>
        <position position="60"/>
    </location>
    <ligand>
        <name>Ca(2+)</name>
        <dbReference type="ChEBI" id="CHEBI:29108"/>
        <label>2</label>
    </ligand>
</feature>
<dbReference type="InterPro" id="IPR009003">
    <property type="entry name" value="Peptidase_S1_PA"/>
</dbReference>
<dbReference type="InterPro" id="IPR018097">
    <property type="entry name" value="EGF_Ca-bd_CS"/>
</dbReference>
<keyword evidence="20" id="KW-0106">Calcium</keyword>
<evidence type="ECO:0000256" key="21">
    <source>
        <dbReference type="PROSITE-ProRule" id="PRU00302"/>
    </source>
</evidence>
<evidence type="ECO:0000256" key="2">
    <source>
        <dbReference type="ARBA" id="ARBA00022525"/>
    </source>
</evidence>
<keyword evidence="3" id="KW-0245">EGF-like domain</keyword>
<keyword evidence="6" id="KW-0645">Protease</keyword>
<evidence type="ECO:0000256" key="6">
    <source>
        <dbReference type="ARBA" id="ARBA00022670"/>
    </source>
</evidence>
<dbReference type="GO" id="GO:0031638">
    <property type="term" value="P:zymogen activation"/>
    <property type="evidence" value="ECO:0007669"/>
    <property type="project" value="TreeGrafter"/>
</dbReference>
<proteinExistence type="predicted"/>
<feature type="disulfide bond" evidence="18">
    <location>
        <begin position="501"/>
        <end position="514"/>
    </location>
</feature>
<dbReference type="InterPro" id="IPR033116">
    <property type="entry name" value="TRYPSIN_SER"/>
</dbReference>
<dbReference type="SMART" id="SM00020">
    <property type="entry name" value="Tryp_SPc"/>
    <property type="match status" value="1"/>
</dbReference>